<feature type="modified residue" description="4-aspartylphosphate" evidence="12">
    <location>
        <position position="785"/>
    </location>
</feature>
<evidence type="ECO:0000256" key="1">
    <source>
        <dbReference type="ARBA" id="ARBA00000085"/>
    </source>
</evidence>
<dbReference type="InterPro" id="IPR016132">
    <property type="entry name" value="Phyto_chromo_attachment"/>
</dbReference>
<dbReference type="SUPFAM" id="SSF55781">
    <property type="entry name" value="GAF domain-like"/>
    <property type="match status" value="2"/>
</dbReference>
<dbReference type="GO" id="GO:0009881">
    <property type="term" value="F:photoreceptor activity"/>
    <property type="evidence" value="ECO:0007669"/>
    <property type="project" value="UniProtKB-KW"/>
</dbReference>
<keyword evidence="7" id="KW-0547">Nucleotide-binding</keyword>
<comment type="catalytic activity">
    <reaction evidence="1">
        <text>ATP + protein L-histidine = ADP + protein N-phospho-L-histidine.</text>
        <dbReference type="EC" id="2.7.13.3"/>
    </reaction>
</comment>
<dbReference type="InterPro" id="IPR035965">
    <property type="entry name" value="PAS-like_dom_sf"/>
</dbReference>
<reference evidence="15" key="1">
    <citation type="submission" date="2019-11" db="EMBL/GenBank/DDBJ databases">
        <title>Description of new Acetobacter species.</title>
        <authorList>
            <person name="Cleenwerck I."/>
            <person name="Sombolestani A.S."/>
        </authorList>
    </citation>
    <scope>NUCLEOTIDE SEQUENCE</scope>
    <source>
        <strain evidence="15">LMG 1626</strain>
    </source>
</reference>
<dbReference type="InterPro" id="IPR011102">
    <property type="entry name" value="Sig_transdc_His_kinase_HWE"/>
</dbReference>
<sequence>MKIMAAPEPTRAPFHMPAATIRPASVRMLVQSGGCLLAFNASTLRLQRSSANSVLFLANPSLSLDADISTCIGSSAAQRICATIKEQPSSHRPVLLLGLAMGPRHIPCDVALHIVGCEFVLECFRAGAPELNGRLIGALRNALERLREPENLQGLLDVAVKQARLISEYDHILLYRFDRKERPVVVADAFRSGLASLRGQYMTEDDLPPSIQTLYRQTLIRVIEDTEAPEIPVQESSGLPEFDTSSLMLRSVLPAGRVYLEACGIKATMLLALVVDGRLWGMLTFRHYEPRPVSMDERAIVRMFGEYVALQIAAVTRTNRLRIAEQAHDFLHHFLHSQTDIASVPRRIRSEVERFAHFVECDGVGVWMDGTWATHGHAPSVEAVPRLLEWMRESDSVGTCSTDSLHDDATELLPALPDFAGVMAIPIATGTKDCLFFFRRERERIVNLAPLGRDPQKVSGFLQEHVFGYAHPWTTEDQEAATQLRAAMMEITGAYHQFLLREQAEAERRQKLVNEELTHRVKNILAVVQSLVSRPAPENRPFREHFTTLRERINALAFAHDQIMGEQGGSSLRTLFDVELAPYQLSPEAVTLNGPDLWMEGTVLSIMTLLIHELLTNAAKYGALATNAGQLVVEWYHDLASDMWHFCWRETGGRPIRTPIRQGFGSVLLERAIRHELGGTATRDFLAEGVVIHLAVPARFLLQRPIENTQKNKPLPAPSPASSAKKITGDLKGRRVLVVEDQILIAMETEDILRDHGVNDVCTAASVSEARAFLTDMHPDIAVLDLNLGEGTSLDLAVLLRARGIPFIFATGYGNRGGIPDAFADVPLVHKPYTGSGLIKALQTACC</sequence>
<evidence type="ECO:0000256" key="3">
    <source>
        <dbReference type="ARBA" id="ARBA00022543"/>
    </source>
</evidence>
<dbReference type="InterPro" id="IPR013654">
    <property type="entry name" value="PAS_2"/>
</dbReference>
<evidence type="ECO:0000256" key="6">
    <source>
        <dbReference type="ARBA" id="ARBA00022679"/>
    </source>
</evidence>
<keyword evidence="9" id="KW-0067">ATP-binding</keyword>
<feature type="domain" description="Phytochrome chromophore attachment site" evidence="13">
    <location>
        <begin position="151"/>
        <end position="310"/>
    </location>
</feature>
<dbReference type="Gene3D" id="3.40.50.2300">
    <property type="match status" value="1"/>
</dbReference>
<keyword evidence="16" id="KW-1185">Reference proteome</keyword>
<keyword evidence="11" id="KW-0675">Receptor</keyword>
<proteinExistence type="predicted"/>
<evidence type="ECO:0000256" key="11">
    <source>
        <dbReference type="ARBA" id="ARBA00023170"/>
    </source>
</evidence>
<accession>A0A967EGM4</accession>
<dbReference type="SMART" id="SM00065">
    <property type="entry name" value="GAF"/>
    <property type="match status" value="1"/>
</dbReference>
<dbReference type="PANTHER" id="PTHR41523:SF7">
    <property type="entry name" value="HISTIDINE KINASE"/>
    <property type="match status" value="1"/>
</dbReference>
<organism evidence="15 16">
    <name type="scientific">Acetobacter estunensis</name>
    <dbReference type="NCBI Taxonomy" id="104097"/>
    <lineage>
        <taxon>Bacteria</taxon>
        <taxon>Pseudomonadati</taxon>
        <taxon>Pseudomonadota</taxon>
        <taxon>Alphaproteobacteria</taxon>
        <taxon>Acetobacterales</taxon>
        <taxon>Acetobacteraceae</taxon>
        <taxon>Acetobacter</taxon>
    </lineage>
</organism>
<keyword evidence="5" id="KW-0716">Sensory transduction</keyword>
<evidence type="ECO:0000256" key="8">
    <source>
        <dbReference type="ARBA" id="ARBA00022777"/>
    </source>
</evidence>
<evidence type="ECO:0000256" key="4">
    <source>
        <dbReference type="ARBA" id="ARBA00022553"/>
    </source>
</evidence>
<dbReference type="Gene3D" id="3.30.450.270">
    <property type="match status" value="1"/>
</dbReference>
<protein>
    <recommendedName>
        <fullName evidence="2">histidine kinase</fullName>
        <ecNumber evidence="2">2.7.13.3</ecNumber>
    </recommendedName>
</protein>
<evidence type="ECO:0000259" key="14">
    <source>
        <dbReference type="PROSITE" id="PS50110"/>
    </source>
</evidence>
<dbReference type="PANTHER" id="PTHR41523">
    <property type="entry name" value="TWO-COMPONENT SYSTEM SENSOR PROTEIN"/>
    <property type="match status" value="1"/>
</dbReference>
<dbReference type="Pfam" id="PF08446">
    <property type="entry name" value="PAS_2"/>
    <property type="match status" value="1"/>
</dbReference>
<dbReference type="InterPro" id="IPR000836">
    <property type="entry name" value="PRTase_dom"/>
</dbReference>
<dbReference type="GO" id="GO:0004673">
    <property type="term" value="F:protein histidine kinase activity"/>
    <property type="evidence" value="ECO:0007669"/>
    <property type="project" value="UniProtKB-EC"/>
</dbReference>
<evidence type="ECO:0000256" key="10">
    <source>
        <dbReference type="ARBA" id="ARBA00022991"/>
    </source>
</evidence>
<dbReference type="InterPro" id="IPR011006">
    <property type="entry name" value="CheY-like_superfamily"/>
</dbReference>
<keyword evidence="8" id="KW-0418">Kinase</keyword>
<dbReference type="Pfam" id="PF01590">
    <property type="entry name" value="GAF"/>
    <property type="match status" value="1"/>
</dbReference>
<dbReference type="EC" id="2.7.13.3" evidence="2"/>
<evidence type="ECO:0000256" key="7">
    <source>
        <dbReference type="ARBA" id="ARBA00022741"/>
    </source>
</evidence>
<dbReference type="GO" id="GO:0006355">
    <property type="term" value="P:regulation of DNA-templated transcription"/>
    <property type="evidence" value="ECO:0007669"/>
    <property type="project" value="InterPro"/>
</dbReference>
<evidence type="ECO:0000256" key="2">
    <source>
        <dbReference type="ARBA" id="ARBA00012438"/>
    </source>
</evidence>
<dbReference type="EMBL" id="WOTH01000002">
    <property type="protein sequence ID" value="NHO52642.1"/>
    <property type="molecule type" value="Genomic_DNA"/>
</dbReference>
<evidence type="ECO:0000256" key="12">
    <source>
        <dbReference type="PROSITE-ProRule" id="PRU00169"/>
    </source>
</evidence>
<dbReference type="Gene3D" id="3.30.450.40">
    <property type="match status" value="1"/>
</dbReference>
<evidence type="ECO:0000313" key="15">
    <source>
        <dbReference type="EMBL" id="NHO52642.1"/>
    </source>
</evidence>
<dbReference type="InterPro" id="IPR003018">
    <property type="entry name" value="GAF"/>
</dbReference>
<keyword evidence="10" id="KW-0157">Chromophore</keyword>
<comment type="caution">
    <text evidence="15">The sequence shown here is derived from an EMBL/GenBank/DDBJ whole genome shotgun (WGS) entry which is preliminary data.</text>
</comment>
<gene>
    <name evidence="15" type="ORF">GOB87_01505</name>
</gene>
<dbReference type="Gene3D" id="3.30.450.20">
    <property type="entry name" value="PAS domain"/>
    <property type="match status" value="1"/>
</dbReference>
<dbReference type="SMART" id="SM00448">
    <property type="entry name" value="REC"/>
    <property type="match status" value="1"/>
</dbReference>
<dbReference type="Pfam" id="PF00072">
    <property type="entry name" value="Response_reg"/>
    <property type="match status" value="1"/>
</dbReference>
<dbReference type="SUPFAM" id="SSF55785">
    <property type="entry name" value="PYP-like sensor domain (PAS domain)"/>
    <property type="match status" value="1"/>
</dbReference>
<dbReference type="GO" id="GO:0009584">
    <property type="term" value="P:detection of visible light"/>
    <property type="evidence" value="ECO:0007669"/>
    <property type="project" value="InterPro"/>
</dbReference>
<dbReference type="PROSITE" id="PS50110">
    <property type="entry name" value="RESPONSE_REGULATORY"/>
    <property type="match status" value="1"/>
</dbReference>
<dbReference type="SMART" id="SM00911">
    <property type="entry name" value="HWE_HK"/>
    <property type="match status" value="1"/>
</dbReference>
<dbReference type="InterPro" id="IPR001789">
    <property type="entry name" value="Sig_transdc_resp-reg_receiver"/>
</dbReference>
<evidence type="ECO:0000313" key="16">
    <source>
        <dbReference type="Proteomes" id="UP000597459"/>
    </source>
</evidence>
<dbReference type="InterPro" id="IPR029016">
    <property type="entry name" value="GAF-like_dom_sf"/>
</dbReference>
<dbReference type="Pfam" id="PF07536">
    <property type="entry name" value="HWE_HK"/>
    <property type="match status" value="1"/>
</dbReference>
<dbReference type="CDD" id="cd06223">
    <property type="entry name" value="PRTases_typeI"/>
    <property type="match status" value="1"/>
</dbReference>
<evidence type="ECO:0000259" key="13">
    <source>
        <dbReference type="PROSITE" id="PS50046"/>
    </source>
</evidence>
<dbReference type="GO" id="GO:0000160">
    <property type="term" value="P:phosphorelay signal transduction system"/>
    <property type="evidence" value="ECO:0007669"/>
    <property type="project" value="InterPro"/>
</dbReference>
<name>A0A967EGM4_9PROT</name>
<keyword evidence="3" id="KW-0600">Photoreceptor protein</keyword>
<dbReference type="PROSITE" id="PS50046">
    <property type="entry name" value="PHYTOCHROME_2"/>
    <property type="match status" value="1"/>
</dbReference>
<dbReference type="InterPro" id="IPR043150">
    <property type="entry name" value="Phytochrome_PHY_sf"/>
</dbReference>
<dbReference type="GO" id="GO:0005524">
    <property type="term" value="F:ATP binding"/>
    <property type="evidence" value="ECO:0007669"/>
    <property type="project" value="UniProtKB-KW"/>
</dbReference>
<evidence type="ECO:0000256" key="5">
    <source>
        <dbReference type="ARBA" id="ARBA00022606"/>
    </source>
</evidence>
<dbReference type="Pfam" id="PF00360">
    <property type="entry name" value="PHY"/>
    <property type="match status" value="1"/>
</dbReference>
<evidence type="ECO:0000256" key="9">
    <source>
        <dbReference type="ARBA" id="ARBA00022840"/>
    </source>
</evidence>
<dbReference type="InterPro" id="IPR013515">
    <property type="entry name" value="Phytochrome_cen-reg"/>
</dbReference>
<dbReference type="SUPFAM" id="SSF52172">
    <property type="entry name" value="CheY-like"/>
    <property type="match status" value="1"/>
</dbReference>
<dbReference type="Proteomes" id="UP000597459">
    <property type="component" value="Unassembled WGS sequence"/>
</dbReference>
<dbReference type="AlphaFoldDB" id="A0A967EGM4"/>
<feature type="domain" description="Response regulatory" evidence="14">
    <location>
        <begin position="735"/>
        <end position="846"/>
    </location>
</feature>
<keyword evidence="6" id="KW-0808">Transferase</keyword>
<keyword evidence="4 12" id="KW-0597">Phosphoprotein</keyword>